<dbReference type="PANTHER" id="PTHR11439:SF467">
    <property type="entry name" value="INTEGRASE CATALYTIC DOMAIN-CONTAINING PROTEIN"/>
    <property type="match status" value="1"/>
</dbReference>
<dbReference type="STRING" id="3821.A0A151UBQ5"/>
<dbReference type="Proteomes" id="UP000075243">
    <property type="component" value="Chromosome 1"/>
</dbReference>
<dbReference type="Gramene" id="C.cajan_20325.t">
    <property type="protein sequence ID" value="C.cajan_20325.t.cds1"/>
    <property type="gene ID" value="C.cajan_20325"/>
</dbReference>
<evidence type="ECO:0000313" key="2">
    <source>
        <dbReference type="Proteomes" id="UP000075243"/>
    </source>
</evidence>
<name>A0A151UBQ5_CAJCA</name>
<organism evidence="1 2">
    <name type="scientific">Cajanus cajan</name>
    <name type="common">Pigeon pea</name>
    <name type="synonym">Cajanus indicus</name>
    <dbReference type="NCBI Taxonomy" id="3821"/>
    <lineage>
        <taxon>Eukaryota</taxon>
        <taxon>Viridiplantae</taxon>
        <taxon>Streptophyta</taxon>
        <taxon>Embryophyta</taxon>
        <taxon>Tracheophyta</taxon>
        <taxon>Spermatophyta</taxon>
        <taxon>Magnoliopsida</taxon>
        <taxon>eudicotyledons</taxon>
        <taxon>Gunneridae</taxon>
        <taxon>Pentapetalae</taxon>
        <taxon>rosids</taxon>
        <taxon>fabids</taxon>
        <taxon>Fabales</taxon>
        <taxon>Fabaceae</taxon>
        <taxon>Papilionoideae</taxon>
        <taxon>50 kb inversion clade</taxon>
        <taxon>NPAAA clade</taxon>
        <taxon>indigoferoid/millettioid clade</taxon>
        <taxon>Phaseoleae</taxon>
        <taxon>Cajanus</taxon>
    </lineage>
</organism>
<accession>A0A151UBQ5</accession>
<dbReference type="EMBL" id="CM003603">
    <property type="protein sequence ID" value="KYP76678.1"/>
    <property type="molecule type" value="Genomic_DNA"/>
</dbReference>
<evidence type="ECO:0000313" key="1">
    <source>
        <dbReference type="EMBL" id="KYP76678.1"/>
    </source>
</evidence>
<sequence length="148" mass="16843">MNISRNRYEGSLILSQDKYIRKLLEKFSMQDAKIVTTPLGVHFNLTKEHSHKMDEDKVAMTKVPCAYAVGSLMYAMVCARPNIAHVVGDVSRFMSNRGRKHWEAVKWLLRYLKGTSKIALFFSKNDVVLEGYSYVDLGGCSDTRKSTT</sequence>
<gene>
    <name evidence="1" type="ORF">KK1_020930</name>
</gene>
<protein>
    <submittedName>
        <fullName evidence="1">Retrovirus-related Pol polyprotein from transposon TNT 1-94</fullName>
    </submittedName>
</protein>
<dbReference type="AlphaFoldDB" id="A0A151UBQ5"/>
<proteinExistence type="predicted"/>
<dbReference type="PANTHER" id="PTHR11439">
    <property type="entry name" value="GAG-POL-RELATED RETROTRANSPOSON"/>
    <property type="match status" value="1"/>
</dbReference>
<reference evidence="1 2" key="1">
    <citation type="journal article" date="2012" name="Nat. Biotechnol.">
        <title>Draft genome sequence of pigeonpea (Cajanus cajan), an orphan legume crop of resource-poor farmers.</title>
        <authorList>
            <person name="Varshney R.K."/>
            <person name="Chen W."/>
            <person name="Li Y."/>
            <person name="Bharti A.K."/>
            <person name="Saxena R.K."/>
            <person name="Schlueter J.A."/>
            <person name="Donoghue M.T."/>
            <person name="Azam S."/>
            <person name="Fan G."/>
            <person name="Whaley A.M."/>
            <person name="Farmer A.D."/>
            <person name="Sheridan J."/>
            <person name="Iwata A."/>
            <person name="Tuteja R."/>
            <person name="Penmetsa R.V."/>
            <person name="Wu W."/>
            <person name="Upadhyaya H.D."/>
            <person name="Yang S.P."/>
            <person name="Shah T."/>
            <person name="Saxena K.B."/>
            <person name="Michael T."/>
            <person name="McCombie W.R."/>
            <person name="Yang B."/>
            <person name="Zhang G."/>
            <person name="Yang H."/>
            <person name="Wang J."/>
            <person name="Spillane C."/>
            <person name="Cook D.R."/>
            <person name="May G.D."/>
            <person name="Xu X."/>
            <person name="Jackson S.A."/>
        </authorList>
    </citation>
    <scope>NUCLEOTIDE SEQUENCE [LARGE SCALE GENOMIC DNA]</scope>
    <source>
        <strain evidence="2">cv. Asha</strain>
    </source>
</reference>
<dbReference type="OMA" id="CARPNIA"/>
<keyword evidence="2" id="KW-1185">Reference proteome</keyword>